<accession>A0A0H2R1J0</accession>
<feature type="region of interest" description="Disordered" evidence="1">
    <location>
        <begin position="82"/>
        <end position="151"/>
    </location>
</feature>
<feature type="compositionally biased region" description="Basic and acidic residues" evidence="1">
    <location>
        <begin position="82"/>
        <end position="93"/>
    </location>
</feature>
<evidence type="ECO:0000313" key="3">
    <source>
        <dbReference type="Proteomes" id="UP000053477"/>
    </source>
</evidence>
<evidence type="ECO:0000256" key="1">
    <source>
        <dbReference type="SAM" id="MobiDB-lite"/>
    </source>
</evidence>
<dbReference type="EMBL" id="KQ086286">
    <property type="protein sequence ID" value="KLO05604.1"/>
    <property type="molecule type" value="Genomic_DNA"/>
</dbReference>
<feature type="compositionally biased region" description="Basic and acidic residues" evidence="1">
    <location>
        <begin position="108"/>
        <end position="129"/>
    </location>
</feature>
<sequence length="248" mass="28538">MTAPFEFTLGSKSNITYESPRRRPLPQPRCFPKSTLQRTFSVEQRLICPPVTSTARLVFPVECRPPDIATRILFDYRAVPENQREGDRERGVDYGDGGQGGDGENDSENGHEQSDKGEENGEGGGGERREEEDDFGDEEFDVGRPEGSYGDLSRKGYSLESVWSVKYGSLTKLKTTSYDMVDSFFRLDRPLTRQNETLVRKVIRKIKDRHPAIASHRFENDWIYKDLLRHALKNIRQRNERNMNRTTL</sequence>
<keyword evidence="3" id="KW-1185">Reference proteome</keyword>
<gene>
    <name evidence="2" type="ORF">SCHPADRAFT_1002817</name>
</gene>
<dbReference type="InParanoid" id="A0A0H2R1J0"/>
<name>A0A0H2R1J0_9AGAM</name>
<dbReference type="Proteomes" id="UP000053477">
    <property type="component" value="Unassembled WGS sequence"/>
</dbReference>
<evidence type="ECO:0000313" key="2">
    <source>
        <dbReference type="EMBL" id="KLO05604.1"/>
    </source>
</evidence>
<organism evidence="2 3">
    <name type="scientific">Schizopora paradoxa</name>
    <dbReference type="NCBI Taxonomy" id="27342"/>
    <lineage>
        <taxon>Eukaryota</taxon>
        <taxon>Fungi</taxon>
        <taxon>Dikarya</taxon>
        <taxon>Basidiomycota</taxon>
        <taxon>Agaricomycotina</taxon>
        <taxon>Agaricomycetes</taxon>
        <taxon>Hymenochaetales</taxon>
        <taxon>Schizoporaceae</taxon>
        <taxon>Schizopora</taxon>
    </lineage>
</organism>
<feature type="compositionally biased region" description="Acidic residues" evidence="1">
    <location>
        <begin position="130"/>
        <end position="140"/>
    </location>
</feature>
<reference evidence="2 3" key="1">
    <citation type="submission" date="2015-04" db="EMBL/GenBank/DDBJ databases">
        <title>Complete genome sequence of Schizopora paradoxa KUC8140, a cosmopolitan wood degrader in East Asia.</title>
        <authorList>
            <consortium name="DOE Joint Genome Institute"/>
            <person name="Min B."/>
            <person name="Park H."/>
            <person name="Jang Y."/>
            <person name="Kim J.-J."/>
            <person name="Kim K.H."/>
            <person name="Pangilinan J."/>
            <person name="Lipzen A."/>
            <person name="Riley R."/>
            <person name="Grigoriev I.V."/>
            <person name="Spatafora J.W."/>
            <person name="Choi I.-G."/>
        </authorList>
    </citation>
    <scope>NUCLEOTIDE SEQUENCE [LARGE SCALE GENOMIC DNA]</scope>
    <source>
        <strain evidence="2 3">KUC8140</strain>
    </source>
</reference>
<dbReference type="AlphaFoldDB" id="A0A0H2R1J0"/>
<proteinExistence type="predicted"/>
<protein>
    <submittedName>
        <fullName evidence="2">Uncharacterized protein</fullName>
    </submittedName>
</protein>